<accession>A0AAJ5Z136</accession>
<feature type="region of interest" description="Disordered" evidence="16">
    <location>
        <begin position="798"/>
        <end position="839"/>
    </location>
</feature>
<keyword evidence="8" id="KW-0747">Spliceosome</keyword>
<dbReference type="Gene3D" id="3.30.40.10">
    <property type="entry name" value="Zinc/RING finger domain, C3HC4 (zinc finger)"/>
    <property type="match status" value="1"/>
</dbReference>
<feature type="repeat" description="WD" evidence="15">
    <location>
        <begin position="991"/>
        <end position="1023"/>
    </location>
</feature>
<feature type="domain" description="SAC" evidence="18">
    <location>
        <begin position="125"/>
        <end position="479"/>
    </location>
</feature>
<dbReference type="GO" id="GO:0046856">
    <property type="term" value="P:phosphatidylinositol dephosphorylation"/>
    <property type="evidence" value="ECO:0007669"/>
    <property type="project" value="TreeGrafter"/>
</dbReference>
<evidence type="ECO:0000256" key="8">
    <source>
        <dbReference type="ARBA" id="ARBA00022728"/>
    </source>
</evidence>
<dbReference type="CDD" id="cd00200">
    <property type="entry name" value="WD40"/>
    <property type="match status" value="1"/>
</dbReference>
<keyword evidence="10" id="KW-0227">DNA damage</keyword>
<dbReference type="GO" id="GO:0005783">
    <property type="term" value="C:endoplasmic reticulum"/>
    <property type="evidence" value="ECO:0007669"/>
    <property type="project" value="TreeGrafter"/>
</dbReference>
<evidence type="ECO:0000256" key="16">
    <source>
        <dbReference type="SAM" id="MobiDB-lite"/>
    </source>
</evidence>
<dbReference type="PROSITE" id="PS51698">
    <property type="entry name" value="U_BOX"/>
    <property type="match status" value="1"/>
</dbReference>
<feature type="region of interest" description="Disordered" evidence="16">
    <location>
        <begin position="745"/>
        <end position="764"/>
    </location>
</feature>
<reference evidence="20 21" key="1">
    <citation type="submission" date="2023-03" db="EMBL/GenBank/DDBJ databases">
        <title>Mating type loci evolution in Malassezia.</title>
        <authorList>
            <person name="Coelho M.A."/>
        </authorList>
    </citation>
    <scope>NUCLEOTIDE SEQUENCE [LARGE SCALE GENOMIC DNA]</scope>
    <source>
        <strain evidence="20 21">CBS 13387</strain>
    </source>
</reference>
<dbReference type="FunFam" id="3.30.40.10:FF:000027">
    <property type="entry name" value="Pre-mRNA-processing factor 19, putative"/>
    <property type="match status" value="1"/>
</dbReference>
<evidence type="ECO:0000259" key="19">
    <source>
        <dbReference type="PROSITE" id="PS51698"/>
    </source>
</evidence>
<keyword evidence="21" id="KW-1185">Reference proteome</keyword>
<evidence type="ECO:0000256" key="9">
    <source>
        <dbReference type="ARBA" id="ARBA00022737"/>
    </source>
</evidence>
<evidence type="ECO:0000256" key="2">
    <source>
        <dbReference type="ARBA" id="ARBA00004123"/>
    </source>
</evidence>
<dbReference type="GO" id="GO:0005681">
    <property type="term" value="C:spliceosomal complex"/>
    <property type="evidence" value="ECO:0007669"/>
    <property type="project" value="UniProtKB-KW"/>
</dbReference>
<gene>
    <name evidence="20" type="primary">SAC1</name>
    <name evidence="20" type="ORF">MARU1_001306</name>
</gene>
<dbReference type="Pfam" id="PF08606">
    <property type="entry name" value="Prp19"/>
    <property type="match status" value="1"/>
</dbReference>
<dbReference type="EMBL" id="CP119917">
    <property type="protein sequence ID" value="WFD15290.1"/>
    <property type="molecule type" value="Genomic_DNA"/>
</dbReference>
<evidence type="ECO:0000256" key="1">
    <source>
        <dbReference type="ARBA" id="ARBA00000900"/>
    </source>
</evidence>
<dbReference type="InterPro" id="IPR003613">
    <property type="entry name" value="Ubox_domain"/>
</dbReference>
<keyword evidence="12" id="KW-0234">DNA repair</keyword>
<evidence type="ECO:0000256" key="4">
    <source>
        <dbReference type="ARBA" id="ARBA00012483"/>
    </source>
</evidence>
<evidence type="ECO:0000256" key="10">
    <source>
        <dbReference type="ARBA" id="ARBA00022763"/>
    </source>
</evidence>
<evidence type="ECO:0000256" key="5">
    <source>
        <dbReference type="ARBA" id="ARBA00015618"/>
    </source>
</evidence>
<dbReference type="PROSITE" id="PS00678">
    <property type="entry name" value="WD_REPEATS_1"/>
    <property type="match status" value="1"/>
</dbReference>
<evidence type="ECO:0000256" key="11">
    <source>
        <dbReference type="ARBA" id="ARBA00023187"/>
    </source>
</evidence>
<keyword evidence="9" id="KW-0677">Repeat</keyword>
<protein>
    <recommendedName>
        <fullName evidence="5">Pre-mRNA-processing factor 19</fullName>
        <ecNumber evidence="4">2.3.2.27</ecNumber>
    </recommendedName>
    <alternativeName>
        <fullName evidence="14">RING-type E3 ubiquitin transferase PRP19</fullName>
    </alternativeName>
</protein>
<dbReference type="GO" id="GO:0016567">
    <property type="term" value="P:protein ubiquitination"/>
    <property type="evidence" value="ECO:0007669"/>
    <property type="project" value="InterPro"/>
</dbReference>
<keyword evidence="11" id="KW-0508">mRNA splicing</keyword>
<feature type="transmembrane region" description="Helical" evidence="17">
    <location>
        <begin position="579"/>
        <end position="602"/>
    </location>
</feature>
<evidence type="ECO:0000313" key="20">
    <source>
        <dbReference type="EMBL" id="WFD15290.1"/>
    </source>
</evidence>
<evidence type="ECO:0000256" key="14">
    <source>
        <dbReference type="ARBA" id="ARBA00032682"/>
    </source>
</evidence>
<dbReference type="PANTHER" id="PTHR45662">
    <property type="entry name" value="PHOSPHATIDYLINOSITIDE PHOSPHATASE SAC1"/>
    <property type="match status" value="1"/>
</dbReference>
<dbReference type="GO" id="GO:0008380">
    <property type="term" value="P:RNA splicing"/>
    <property type="evidence" value="ECO:0007669"/>
    <property type="project" value="UniProtKB-KW"/>
</dbReference>
<feature type="domain" description="U-box" evidence="19">
    <location>
        <begin position="614"/>
        <end position="688"/>
    </location>
</feature>
<dbReference type="InterPro" id="IPR002013">
    <property type="entry name" value="SAC_dom"/>
</dbReference>
<dbReference type="InterPro" id="IPR019775">
    <property type="entry name" value="WD40_repeat_CS"/>
</dbReference>
<dbReference type="SUPFAM" id="SSF57850">
    <property type="entry name" value="RING/U-box"/>
    <property type="match status" value="1"/>
</dbReference>
<dbReference type="InterPro" id="IPR013915">
    <property type="entry name" value="Prp19_cc"/>
</dbReference>
<dbReference type="CDD" id="cd16656">
    <property type="entry name" value="RING-Ubox_PRP19"/>
    <property type="match status" value="1"/>
</dbReference>
<keyword evidence="17" id="KW-0812">Transmembrane</keyword>
<dbReference type="Proteomes" id="UP001217582">
    <property type="component" value="Chromosome 2"/>
</dbReference>
<evidence type="ECO:0000259" key="18">
    <source>
        <dbReference type="PROSITE" id="PS50275"/>
    </source>
</evidence>
<dbReference type="Pfam" id="PF02383">
    <property type="entry name" value="Syja_N"/>
    <property type="match status" value="1"/>
</dbReference>
<keyword evidence="13" id="KW-0539">Nucleus</keyword>
<evidence type="ECO:0000256" key="6">
    <source>
        <dbReference type="ARBA" id="ARBA00022574"/>
    </source>
</evidence>
<sequence>MSLWAGFTLYVSHDSYTFIPNKSEPGRQAKKLIIDRRANAIRVEPVVIGEEVPKYEKQFIVHGILGMITLHTCDFLVVITNRKRVTSILDSTIYLATDFRLLPVLSDANPAMLSHPIEKRLIALVKESLYSGPLYFSYEFDLTSNMQRQIQQSAGKLDSDFPLWKRADERFFWNIHLQERLMTHAATHPEEEVSPFIMPVMFGFLEVKLAQVANRSFVLGLISRRSRHRAGTRYFSRGVDAKGNVANFNETEQFILMDPPSFHQPHDVEDVEGLIRMSFVQTRGSVPVYWAEINNLRYKPDLLIPDNMHTQSAFEKHMTNQVSYYGKNYLVNLVNQKGYEKPVKEAYENAITRLDHPLVNYTYFDFHHECKGMKFDRVSLLVNHLVKQGLSSHDFFSLDTTGDPRLRLQKSTVRTNCMDCLDRTNVVQTTLARWVLNDQLRSVGVLKQDDSVENYPKFMYLFRNIWADHADVISKAYSGTGALKTDFTRTGKRTTEGILQDGVNSLTRYVKNNFFDGKRQDAYDLITGAWDPKTCVPREDTRAWNVRLMPWIMYLSLFFLLASLFLPSSNSARPYRLEVGFVPVFSIIWVLVALFSFCFIWQHGMQYVGWPKLNRPEELMYYISGEAPKEPVVCKSNGFLYEKRLIEQYVEEHGKDPVTNEPLSLDDILPVKSSPRTAFPRPPTHSSVPSLLMALQNEYDAIVFETLELRKQYDTVRQDLANALYTNDASMRVIARLMKERDEAREALSSVHTSLGMPSSSGAHEDVEMTQAANHTMNSVTSLPVSVMEQIDSKAAALTKDRRARIKRGGSEGYPTPVSAASLQAQSPIPSEHHASSPGIAAIDTSADGALVLTGGKDTSVHVLDRTANKAVAKLEGHAKPVTSVVFSGRSNPAAGDSAKEAPSPLYAASASDDGTVRIWRSNDKGQYELAHTIASTGVTGLSVHPTESLLGSASRDGSWSIYSLETGECLLHVPAANATDEQGAGFVFESFAFHPDGQLAATGTSDGVIRIWDVKQGQQSAVFRGHEGAVHTLDFSQNGYLLAAASRGAKHVKIWDLRKLEVTRMVDTDAAIEEVRFDPTAQLLAVVTAMNVRVFGGKSLELCATLDVNNGLCAQWCPNDGALLIGAQDGNVCVVSL</sequence>
<feature type="compositionally biased region" description="Polar residues" evidence="16">
    <location>
        <begin position="750"/>
        <end position="762"/>
    </location>
</feature>
<evidence type="ECO:0000256" key="7">
    <source>
        <dbReference type="ARBA" id="ARBA00022664"/>
    </source>
</evidence>
<evidence type="ECO:0000256" key="17">
    <source>
        <dbReference type="SAM" id="Phobius"/>
    </source>
</evidence>
<dbReference type="InterPro" id="IPR036322">
    <property type="entry name" value="WD40_repeat_dom_sf"/>
</dbReference>
<dbReference type="InterPro" id="IPR015943">
    <property type="entry name" value="WD40/YVTN_repeat-like_dom_sf"/>
</dbReference>
<evidence type="ECO:0000256" key="13">
    <source>
        <dbReference type="ARBA" id="ARBA00023242"/>
    </source>
</evidence>
<evidence type="ECO:0000256" key="15">
    <source>
        <dbReference type="PROSITE-ProRule" id="PRU00221"/>
    </source>
</evidence>
<dbReference type="SMART" id="SM00504">
    <property type="entry name" value="Ubox"/>
    <property type="match status" value="1"/>
</dbReference>
<dbReference type="InterPro" id="IPR055340">
    <property type="entry name" value="RING-Ubox_PRP19"/>
</dbReference>
<dbReference type="GO" id="GO:0043812">
    <property type="term" value="F:phosphatidylinositol-4-phosphate phosphatase activity"/>
    <property type="evidence" value="ECO:0007669"/>
    <property type="project" value="TreeGrafter"/>
</dbReference>
<organism evidence="20 21">
    <name type="scientific">Malassezia arunalokei</name>
    <dbReference type="NCBI Taxonomy" id="1514897"/>
    <lineage>
        <taxon>Eukaryota</taxon>
        <taxon>Fungi</taxon>
        <taxon>Dikarya</taxon>
        <taxon>Basidiomycota</taxon>
        <taxon>Ustilaginomycotina</taxon>
        <taxon>Malasseziomycetes</taxon>
        <taxon>Malasseziales</taxon>
        <taxon>Malasseziaceae</taxon>
        <taxon>Malassezia</taxon>
    </lineage>
</organism>
<dbReference type="GO" id="GO:0061630">
    <property type="term" value="F:ubiquitin protein ligase activity"/>
    <property type="evidence" value="ECO:0007669"/>
    <property type="project" value="UniProtKB-EC"/>
</dbReference>
<feature type="transmembrane region" description="Helical" evidence="17">
    <location>
        <begin position="548"/>
        <end position="567"/>
    </location>
</feature>
<dbReference type="InterPro" id="IPR001680">
    <property type="entry name" value="WD40_rpt"/>
</dbReference>
<evidence type="ECO:0000256" key="3">
    <source>
        <dbReference type="ARBA" id="ARBA00006388"/>
    </source>
</evidence>
<evidence type="ECO:0000256" key="12">
    <source>
        <dbReference type="ARBA" id="ARBA00023204"/>
    </source>
</evidence>
<feature type="compositionally biased region" description="Polar residues" evidence="16">
    <location>
        <begin position="819"/>
        <end position="829"/>
    </location>
</feature>
<name>A0AAJ5Z136_9BASI</name>
<dbReference type="PROSITE" id="PS50294">
    <property type="entry name" value="WD_REPEATS_REGION"/>
    <property type="match status" value="1"/>
</dbReference>
<dbReference type="SUPFAM" id="SSF50978">
    <property type="entry name" value="WD40 repeat-like"/>
    <property type="match status" value="1"/>
</dbReference>
<comment type="catalytic activity">
    <reaction evidence="1">
        <text>S-ubiquitinyl-[E2 ubiquitin-conjugating enzyme]-L-cysteine + [acceptor protein]-L-lysine = [E2 ubiquitin-conjugating enzyme]-L-cysteine + N(6)-ubiquitinyl-[acceptor protein]-L-lysine.</text>
        <dbReference type="EC" id="2.3.2.27"/>
    </reaction>
</comment>
<dbReference type="PANTHER" id="PTHR45662:SF2">
    <property type="entry name" value="PHOSPHATIDYLINOSITOL-3-PHOSPHATASE SAC1"/>
    <property type="match status" value="1"/>
</dbReference>
<keyword evidence="17" id="KW-1133">Transmembrane helix</keyword>
<dbReference type="PROSITE" id="PS50082">
    <property type="entry name" value="WD_REPEATS_2"/>
    <property type="match status" value="2"/>
</dbReference>
<keyword evidence="17" id="KW-0472">Membrane</keyword>
<keyword evidence="6 15" id="KW-0853">WD repeat</keyword>
<evidence type="ECO:0000313" key="21">
    <source>
        <dbReference type="Proteomes" id="UP001217582"/>
    </source>
</evidence>
<feature type="repeat" description="WD" evidence="15">
    <location>
        <begin position="1024"/>
        <end position="1066"/>
    </location>
</feature>
<dbReference type="Gene3D" id="2.130.10.10">
    <property type="entry name" value="YVTN repeat-like/Quinoprotein amine dehydrogenase"/>
    <property type="match status" value="1"/>
</dbReference>
<dbReference type="GO" id="GO:0006281">
    <property type="term" value="P:DNA repair"/>
    <property type="evidence" value="ECO:0007669"/>
    <property type="project" value="UniProtKB-KW"/>
</dbReference>
<dbReference type="SMART" id="SM00320">
    <property type="entry name" value="WD40"/>
    <property type="match status" value="6"/>
</dbReference>
<proteinExistence type="inferred from homology"/>
<dbReference type="PROSITE" id="PS50275">
    <property type="entry name" value="SAC"/>
    <property type="match status" value="1"/>
</dbReference>
<dbReference type="Pfam" id="PF00400">
    <property type="entry name" value="WD40"/>
    <property type="match status" value="5"/>
</dbReference>
<dbReference type="EC" id="2.3.2.27" evidence="4"/>
<dbReference type="AlphaFoldDB" id="A0AAJ5Z136"/>
<keyword evidence="7" id="KW-0507">mRNA processing</keyword>
<dbReference type="GO" id="GO:0006397">
    <property type="term" value="P:mRNA processing"/>
    <property type="evidence" value="ECO:0007669"/>
    <property type="project" value="UniProtKB-KW"/>
</dbReference>
<comment type="subcellular location">
    <subcellularLocation>
        <location evidence="2">Nucleus</location>
    </subcellularLocation>
</comment>
<dbReference type="InterPro" id="IPR013083">
    <property type="entry name" value="Znf_RING/FYVE/PHD"/>
</dbReference>
<comment type="similarity">
    <text evidence="3">Belongs to the WD repeat PRP19 family.</text>
</comment>